<organism evidence="2 3">
    <name type="scientific">Hibiscus sabdariffa</name>
    <name type="common">roselle</name>
    <dbReference type="NCBI Taxonomy" id="183260"/>
    <lineage>
        <taxon>Eukaryota</taxon>
        <taxon>Viridiplantae</taxon>
        <taxon>Streptophyta</taxon>
        <taxon>Embryophyta</taxon>
        <taxon>Tracheophyta</taxon>
        <taxon>Spermatophyta</taxon>
        <taxon>Magnoliopsida</taxon>
        <taxon>eudicotyledons</taxon>
        <taxon>Gunneridae</taxon>
        <taxon>Pentapetalae</taxon>
        <taxon>rosids</taxon>
        <taxon>malvids</taxon>
        <taxon>Malvales</taxon>
        <taxon>Malvaceae</taxon>
        <taxon>Malvoideae</taxon>
        <taxon>Hibiscus</taxon>
    </lineage>
</organism>
<evidence type="ECO:0008006" key="4">
    <source>
        <dbReference type="Google" id="ProtNLM"/>
    </source>
</evidence>
<keyword evidence="1" id="KW-0472">Membrane</keyword>
<keyword evidence="1" id="KW-1133">Transmembrane helix</keyword>
<feature type="transmembrane region" description="Helical" evidence="1">
    <location>
        <begin position="86"/>
        <end position="105"/>
    </location>
</feature>
<keyword evidence="1" id="KW-0812">Transmembrane</keyword>
<keyword evidence="3" id="KW-1185">Reference proteome</keyword>
<proteinExistence type="predicted"/>
<reference evidence="2 3" key="1">
    <citation type="journal article" date="2024" name="G3 (Bethesda)">
        <title>Genome assembly of Hibiscus sabdariffa L. provides insights into metabolisms of medicinal natural products.</title>
        <authorList>
            <person name="Kim T."/>
        </authorList>
    </citation>
    <scope>NUCLEOTIDE SEQUENCE [LARGE SCALE GENOMIC DNA]</scope>
    <source>
        <strain evidence="2">TK-2024</strain>
        <tissue evidence="2">Old leaves</tissue>
    </source>
</reference>
<name>A0ABR2DQL5_9ROSI</name>
<evidence type="ECO:0000313" key="3">
    <source>
        <dbReference type="Proteomes" id="UP001472677"/>
    </source>
</evidence>
<comment type="caution">
    <text evidence="2">The sequence shown here is derived from an EMBL/GenBank/DDBJ whole genome shotgun (WGS) entry which is preliminary data.</text>
</comment>
<protein>
    <recommendedName>
        <fullName evidence="4">Cation/H+ exchanger domain-containing protein</fullName>
    </recommendedName>
</protein>
<evidence type="ECO:0000313" key="2">
    <source>
        <dbReference type="EMBL" id="KAK8545196.1"/>
    </source>
</evidence>
<sequence length="127" mass="13797">MQSIAKFLEMIHFARDHSFGPWQGRSGAQLLFYLLSTACLHGLKWLKGEIPVAVLTSMLGPTDGYLTSVLMILALKTVPVSEADNAIVLVVFLGISLVSGSVLGTSKDEKIKTEFSITTKLTHFIST</sequence>
<evidence type="ECO:0000256" key="1">
    <source>
        <dbReference type="SAM" id="Phobius"/>
    </source>
</evidence>
<gene>
    <name evidence="2" type="ORF">V6N12_026036</name>
</gene>
<feature type="transmembrane region" description="Helical" evidence="1">
    <location>
        <begin position="50"/>
        <end position="74"/>
    </location>
</feature>
<dbReference type="EMBL" id="JBBPBM010000023">
    <property type="protein sequence ID" value="KAK8545196.1"/>
    <property type="molecule type" value="Genomic_DNA"/>
</dbReference>
<accession>A0ABR2DQL5</accession>
<dbReference type="Proteomes" id="UP001472677">
    <property type="component" value="Unassembled WGS sequence"/>
</dbReference>